<keyword evidence="5" id="KW-0574">Periplasm</keyword>
<dbReference type="UniPathway" id="UPA00286"/>
<evidence type="ECO:0000256" key="2">
    <source>
        <dbReference type="ARBA" id="ARBA00005182"/>
    </source>
</evidence>
<dbReference type="AlphaFoldDB" id="A0A366H5T5"/>
<dbReference type="EMBL" id="QNRR01000014">
    <property type="protein sequence ID" value="RBP37323.1"/>
    <property type="molecule type" value="Genomic_DNA"/>
</dbReference>
<evidence type="ECO:0000259" key="8">
    <source>
        <dbReference type="Pfam" id="PF16822"/>
    </source>
</evidence>
<comment type="subcellular location">
    <subcellularLocation>
        <location evidence="1">Periplasm</location>
    </subcellularLocation>
</comment>
<evidence type="ECO:0000313" key="10">
    <source>
        <dbReference type="Proteomes" id="UP000253426"/>
    </source>
</evidence>
<comment type="pathway">
    <text evidence="2">Glycan biosynthesis; alginate biosynthesis.</text>
</comment>
<dbReference type="Pfam" id="PF16822">
    <property type="entry name" value="ALGX"/>
    <property type="match status" value="1"/>
</dbReference>
<sequence length="344" mass="36689">MKPLAAFVLAAAMMAGTPLVHAQDFTEAVKSALSGSQATNLSVQGADKGWFFLRKELEHLANGDLAAADMAKVNKEGTDPLPAITKYAQELKALGVELLLVPVPPKAAIYPEKLNAGADAKSVPSLVPYYEKLKAAGVEVLDLETVFKAERAKADGKQLYCATDSHWSPYACQVVAKLVAEKLKANPAIAQAAGSGFATLPVQDLEFHGDLLTDAQRASVPKEKLPMQRAGKSAGADVTTVESDPASPVLVLGDSHLQVFRRGGAMLAQQGGFVDHLQVELGSAVEEFSMQAGGADGPRREIARATVKNPDFWAKKKVALWVFTAREFSFGKWNQAIPAKVQKK</sequence>
<gene>
    <name evidence="9" type="ORF">DES53_11461</name>
</gene>
<reference evidence="9 10" key="1">
    <citation type="submission" date="2018-06" db="EMBL/GenBank/DDBJ databases">
        <title>Genomic Encyclopedia of Type Strains, Phase IV (KMG-IV): sequencing the most valuable type-strain genomes for metagenomic binning, comparative biology and taxonomic classification.</title>
        <authorList>
            <person name="Goeker M."/>
        </authorList>
    </citation>
    <scope>NUCLEOTIDE SEQUENCE [LARGE SCALE GENOMIC DNA]</scope>
    <source>
        <strain evidence="9 10">DSM 25532</strain>
    </source>
</reference>
<dbReference type="RefSeq" id="WP_113961551.1">
    <property type="nucleotide sequence ID" value="NZ_QNRR01000014.1"/>
</dbReference>
<evidence type="ECO:0000256" key="1">
    <source>
        <dbReference type="ARBA" id="ARBA00004418"/>
    </source>
</evidence>
<name>A0A366H5T5_9BACT</name>
<keyword evidence="10" id="KW-1185">Reference proteome</keyword>
<dbReference type="OrthoDB" id="175771at2"/>
<evidence type="ECO:0000256" key="7">
    <source>
        <dbReference type="SAM" id="SignalP"/>
    </source>
</evidence>
<feature type="signal peptide" evidence="7">
    <location>
        <begin position="1"/>
        <end position="22"/>
    </location>
</feature>
<evidence type="ECO:0000313" key="9">
    <source>
        <dbReference type="EMBL" id="RBP37323.1"/>
    </source>
</evidence>
<evidence type="ECO:0000256" key="3">
    <source>
        <dbReference type="ARBA" id="ARBA00022679"/>
    </source>
</evidence>
<comment type="caution">
    <text evidence="9">The sequence shown here is derived from an EMBL/GenBank/DDBJ whole genome shotgun (WGS) entry which is preliminary data.</text>
</comment>
<dbReference type="SUPFAM" id="SSF52266">
    <property type="entry name" value="SGNH hydrolase"/>
    <property type="match status" value="1"/>
</dbReference>
<accession>A0A366H5T5</accession>
<keyword evidence="3 9" id="KW-0808">Transferase</keyword>
<feature type="domain" description="AlgX/AlgJ SGNH hydrolase-like" evidence="8">
    <location>
        <begin position="46"/>
        <end position="301"/>
    </location>
</feature>
<protein>
    <submittedName>
        <fullName evidence="9">Alginate O-acetyltransferase complex protein AlgJ</fullName>
    </submittedName>
</protein>
<dbReference type="GO" id="GO:0042597">
    <property type="term" value="C:periplasmic space"/>
    <property type="evidence" value="ECO:0007669"/>
    <property type="project" value="UniProtKB-SubCell"/>
</dbReference>
<dbReference type="GO" id="GO:0016740">
    <property type="term" value="F:transferase activity"/>
    <property type="evidence" value="ECO:0007669"/>
    <property type="project" value="UniProtKB-KW"/>
</dbReference>
<keyword evidence="4 7" id="KW-0732">Signal</keyword>
<evidence type="ECO:0000256" key="5">
    <source>
        <dbReference type="ARBA" id="ARBA00022764"/>
    </source>
</evidence>
<evidence type="ECO:0000256" key="6">
    <source>
        <dbReference type="ARBA" id="ARBA00022841"/>
    </source>
</evidence>
<evidence type="ECO:0000256" key="4">
    <source>
        <dbReference type="ARBA" id="ARBA00022729"/>
    </source>
</evidence>
<feature type="chain" id="PRO_5016611204" evidence="7">
    <location>
        <begin position="23"/>
        <end position="344"/>
    </location>
</feature>
<keyword evidence="6" id="KW-0016">Alginate biosynthesis</keyword>
<dbReference type="GO" id="GO:0042121">
    <property type="term" value="P:alginic acid biosynthetic process"/>
    <property type="evidence" value="ECO:0007669"/>
    <property type="project" value="UniProtKB-UniPathway"/>
</dbReference>
<dbReference type="Proteomes" id="UP000253426">
    <property type="component" value="Unassembled WGS sequence"/>
</dbReference>
<proteinExistence type="predicted"/>
<dbReference type="InterPro" id="IPR031811">
    <property type="entry name" value="ALGX/ALGJ_SGNH-like"/>
</dbReference>
<organism evidence="9 10">
    <name type="scientific">Roseimicrobium gellanilyticum</name>
    <dbReference type="NCBI Taxonomy" id="748857"/>
    <lineage>
        <taxon>Bacteria</taxon>
        <taxon>Pseudomonadati</taxon>
        <taxon>Verrucomicrobiota</taxon>
        <taxon>Verrucomicrobiia</taxon>
        <taxon>Verrucomicrobiales</taxon>
        <taxon>Verrucomicrobiaceae</taxon>
        <taxon>Roseimicrobium</taxon>
    </lineage>
</organism>